<keyword evidence="3" id="KW-1185">Reference proteome</keyword>
<accession>A0ABQ9VIS3</accession>
<protein>
    <submittedName>
        <fullName evidence="2">Uncharacterized protein</fullName>
    </submittedName>
</protein>
<name>A0ABQ9VIS3_SAGOE</name>
<proteinExistence type="predicted"/>
<reference evidence="2 3" key="1">
    <citation type="submission" date="2023-05" db="EMBL/GenBank/DDBJ databases">
        <title>B98-5 Cell Line De Novo Hybrid Assembly: An Optical Mapping Approach.</title>
        <authorList>
            <person name="Kananen K."/>
            <person name="Auerbach J.A."/>
            <person name="Kautto E."/>
            <person name="Blachly J.S."/>
        </authorList>
    </citation>
    <scope>NUCLEOTIDE SEQUENCE [LARGE SCALE GENOMIC DNA]</scope>
    <source>
        <strain evidence="2">B95-8</strain>
        <tissue evidence="2">Cell line</tissue>
    </source>
</reference>
<gene>
    <name evidence="2" type="ORF">P7K49_014206</name>
</gene>
<comment type="caution">
    <text evidence="2">The sequence shown here is derived from an EMBL/GenBank/DDBJ whole genome shotgun (WGS) entry which is preliminary data.</text>
</comment>
<evidence type="ECO:0000256" key="1">
    <source>
        <dbReference type="SAM" id="MobiDB-lite"/>
    </source>
</evidence>
<organism evidence="2 3">
    <name type="scientific">Saguinus oedipus</name>
    <name type="common">Cotton-top tamarin</name>
    <name type="synonym">Oedipomidas oedipus</name>
    <dbReference type="NCBI Taxonomy" id="9490"/>
    <lineage>
        <taxon>Eukaryota</taxon>
        <taxon>Metazoa</taxon>
        <taxon>Chordata</taxon>
        <taxon>Craniata</taxon>
        <taxon>Vertebrata</taxon>
        <taxon>Euteleostomi</taxon>
        <taxon>Mammalia</taxon>
        <taxon>Eutheria</taxon>
        <taxon>Euarchontoglires</taxon>
        <taxon>Primates</taxon>
        <taxon>Haplorrhini</taxon>
        <taxon>Platyrrhini</taxon>
        <taxon>Cebidae</taxon>
        <taxon>Callitrichinae</taxon>
        <taxon>Saguinus</taxon>
    </lineage>
</organism>
<evidence type="ECO:0000313" key="2">
    <source>
        <dbReference type="EMBL" id="KAK2109041.1"/>
    </source>
</evidence>
<dbReference type="Proteomes" id="UP001266305">
    <property type="component" value="Unassembled WGS sequence"/>
</dbReference>
<feature type="region of interest" description="Disordered" evidence="1">
    <location>
        <begin position="72"/>
        <end position="104"/>
    </location>
</feature>
<sequence length="104" mass="11790">MEANIAGLKRGRPSLDIQAEKFNCFKEIYCSFEKYELKIKASDPSEDAVYLSLSGSKEDEMLPGNTYCYTRRKRQPQYPKSPVPIALKDSWSTSAHLSKPPPSE</sequence>
<evidence type="ECO:0000313" key="3">
    <source>
        <dbReference type="Proteomes" id="UP001266305"/>
    </source>
</evidence>
<dbReference type="EMBL" id="JASSZA010000006">
    <property type="protein sequence ID" value="KAK2109041.1"/>
    <property type="molecule type" value="Genomic_DNA"/>
</dbReference>